<dbReference type="AlphaFoldDB" id="A0A3M7RBP0"/>
<evidence type="ECO:0000313" key="2">
    <source>
        <dbReference type="Proteomes" id="UP000276133"/>
    </source>
</evidence>
<comment type="caution">
    <text evidence="1">The sequence shown here is derived from an EMBL/GenBank/DDBJ whole genome shotgun (WGS) entry which is preliminary data.</text>
</comment>
<keyword evidence="2" id="KW-1185">Reference proteome</keyword>
<evidence type="ECO:0000313" key="1">
    <source>
        <dbReference type="EMBL" id="RNA21022.1"/>
    </source>
</evidence>
<proteinExistence type="predicted"/>
<dbReference type="EMBL" id="REGN01003747">
    <property type="protein sequence ID" value="RNA21022.1"/>
    <property type="molecule type" value="Genomic_DNA"/>
</dbReference>
<organism evidence="1 2">
    <name type="scientific">Brachionus plicatilis</name>
    <name type="common">Marine rotifer</name>
    <name type="synonym">Brachionus muelleri</name>
    <dbReference type="NCBI Taxonomy" id="10195"/>
    <lineage>
        <taxon>Eukaryota</taxon>
        <taxon>Metazoa</taxon>
        <taxon>Spiralia</taxon>
        <taxon>Gnathifera</taxon>
        <taxon>Rotifera</taxon>
        <taxon>Eurotatoria</taxon>
        <taxon>Monogononta</taxon>
        <taxon>Pseudotrocha</taxon>
        <taxon>Ploima</taxon>
        <taxon>Brachionidae</taxon>
        <taxon>Brachionus</taxon>
    </lineage>
</organism>
<accession>A0A3M7RBP0</accession>
<reference evidence="1 2" key="1">
    <citation type="journal article" date="2018" name="Sci. Rep.">
        <title>Genomic signatures of local adaptation to the degree of environmental predictability in rotifers.</title>
        <authorList>
            <person name="Franch-Gras L."/>
            <person name="Hahn C."/>
            <person name="Garcia-Roger E.M."/>
            <person name="Carmona M.J."/>
            <person name="Serra M."/>
            <person name="Gomez A."/>
        </authorList>
    </citation>
    <scope>NUCLEOTIDE SEQUENCE [LARGE SCALE GENOMIC DNA]</scope>
    <source>
        <strain evidence="1">HYR1</strain>
    </source>
</reference>
<name>A0A3M7RBP0_BRAPC</name>
<sequence length="91" mass="10824">MVLDINVLRWELIARLQRRTLIHTRLTSIPVTKIKNNFLDFIIKLNLNFNLAYIQFKAKMNVLFEKFLLQIFVEFTPPNTQMAPIAPFIDF</sequence>
<protein>
    <submittedName>
        <fullName evidence="1">Uncharacterized protein</fullName>
    </submittedName>
</protein>
<dbReference type="Proteomes" id="UP000276133">
    <property type="component" value="Unassembled WGS sequence"/>
</dbReference>
<gene>
    <name evidence="1" type="ORF">BpHYR1_019475</name>
</gene>